<keyword evidence="2" id="KW-0732">Signal</keyword>
<dbReference type="Proteomes" id="UP001054902">
    <property type="component" value="Unassembled WGS sequence"/>
</dbReference>
<accession>A0AAD3CEB4</accession>
<comment type="caution">
    <text evidence="3">The sequence shown here is derived from an EMBL/GenBank/DDBJ whole genome shotgun (WGS) entry which is preliminary data.</text>
</comment>
<evidence type="ECO:0000313" key="3">
    <source>
        <dbReference type="EMBL" id="GFH44246.1"/>
    </source>
</evidence>
<sequence length="301" mass="32921">MRFFKILTLLSISVLVESKRLKGTKAPKNTKSPKKTKSPKFSKDHPKKLSVGVENGLKTGDFGIVNTDCLETVSQTFPFGHILNGQFAAFEFTNSEAFIGNGSFRGKIIGNPDPKSGDEKVILRYISGEFDGFNKEMKNLAVSKLEYIEYSFKATSCGPKSPCPEQFYLNVYTRTSAASTNYYDCNFPFVPTTGGDPSNPGWTTVRFDLTSPSKTRDTSDPPKECLLNGSSTIKNLGDVASEGCVLGTDGNDPGVIFILNMGDLGNSDVGLEDFFDRVVVKLTHEESPRVYDLEAGLSGFF</sequence>
<gene>
    <name evidence="3" type="ORF">CTEN210_00720</name>
</gene>
<keyword evidence="4" id="KW-1185">Reference proteome</keyword>
<proteinExistence type="predicted"/>
<evidence type="ECO:0000313" key="4">
    <source>
        <dbReference type="Proteomes" id="UP001054902"/>
    </source>
</evidence>
<dbReference type="AlphaFoldDB" id="A0AAD3CEB4"/>
<name>A0AAD3CEB4_9STRA</name>
<reference evidence="3 4" key="1">
    <citation type="journal article" date="2021" name="Sci. Rep.">
        <title>The genome of the diatom Chaetoceros tenuissimus carries an ancient integrated fragment of an extant virus.</title>
        <authorList>
            <person name="Hongo Y."/>
            <person name="Kimura K."/>
            <person name="Takaki Y."/>
            <person name="Yoshida Y."/>
            <person name="Baba S."/>
            <person name="Kobayashi G."/>
            <person name="Nagasaki K."/>
            <person name="Hano T."/>
            <person name="Tomaru Y."/>
        </authorList>
    </citation>
    <scope>NUCLEOTIDE SEQUENCE [LARGE SCALE GENOMIC DNA]</scope>
    <source>
        <strain evidence="3 4">NIES-3715</strain>
    </source>
</reference>
<feature type="region of interest" description="Disordered" evidence="1">
    <location>
        <begin position="24"/>
        <end position="48"/>
    </location>
</feature>
<organism evidence="3 4">
    <name type="scientific">Chaetoceros tenuissimus</name>
    <dbReference type="NCBI Taxonomy" id="426638"/>
    <lineage>
        <taxon>Eukaryota</taxon>
        <taxon>Sar</taxon>
        <taxon>Stramenopiles</taxon>
        <taxon>Ochrophyta</taxon>
        <taxon>Bacillariophyta</taxon>
        <taxon>Coscinodiscophyceae</taxon>
        <taxon>Chaetocerotophycidae</taxon>
        <taxon>Chaetocerotales</taxon>
        <taxon>Chaetocerotaceae</taxon>
        <taxon>Chaetoceros</taxon>
    </lineage>
</organism>
<feature type="compositionally biased region" description="Basic residues" evidence="1">
    <location>
        <begin position="31"/>
        <end position="48"/>
    </location>
</feature>
<evidence type="ECO:0000256" key="1">
    <source>
        <dbReference type="SAM" id="MobiDB-lite"/>
    </source>
</evidence>
<feature type="chain" id="PRO_5042089413" evidence="2">
    <location>
        <begin position="19"/>
        <end position="301"/>
    </location>
</feature>
<feature type="signal peptide" evidence="2">
    <location>
        <begin position="1"/>
        <end position="18"/>
    </location>
</feature>
<evidence type="ECO:0000256" key="2">
    <source>
        <dbReference type="SAM" id="SignalP"/>
    </source>
</evidence>
<dbReference type="EMBL" id="BLLK01000019">
    <property type="protein sequence ID" value="GFH44246.1"/>
    <property type="molecule type" value="Genomic_DNA"/>
</dbReference>
<protein>
    <submittedName>
        <fullName evidence="3">Uncharacterized protein</fullName>
    </submittedName>
</protein>